<evidence type="ECO:0000256" key="9">
    <source>
        <dbReference type="ARBA" id="ARBA00023136"/>
    </source>
</evidence>
<evidence type="ECO:0000259" key="11">
    <source>
        <dbReference type="Pfam" id="PF00137"/>
    </source>
</evidence>
<sequence length="99" mass="10297">MCAAYGTAKSDVGGASMGAMRPKLVMNSIMPVVKAGVLGIYCVIIAMIISFGINSKSTENYLFDRYAHLALGLAYGLTSLSAEMAIGMVDDAGVRANAQ</sequence>
<dbReference type="InterPro" id="IPR035921">
    <property type="entry name" value="F/V-ATP_Csub_sf"/>
</dbReference>
<dbReference type="AlphaFoldDB" id="A0A8T2TGR0"/>
<evidence type="ECO:0000256" key="5">
    <source>
        <dbReference type="ARBA" id="ARBA00022692"/>
    </source>
</evidence>
<dbReference type="GO" id="GO:0005774">
    <property type="term" value="C:vacuolar membrane"/>
    <property type="evidence" value="ECO:0007669"/>
    <property type="project" value="UniProtKB-SubCell"/>
</dbReference>
<dbReference type="NCBIfam" id="TIGR01100">
    <property type="entry name" value="V_ATP_synt_C"/>
    <property type="match status" value="1"/>
</dbReference>
<evidence type="ECO:0000256" key="10">
    <source>
        <dbReference type="SAM" id="Phobius"/>
    </source>
</evidence>
<keyword evidence="5 10" id="KW-0812">Transmembrane</keyword>
<comment type="subcellular location">
    <subcellularLocation>
        <location evidence="1">Vacuole membrane</location>
        <topology evidence="1">Multi-pass membrane protein</topology>
    </subcellularLocation>
</comment>
<gene>
    <name evidence="12" type="ORF">KP509_14G080200</name>
</gene>
<accession>A0A8T2TGR0</accession>
<feature type="transmembrane region" description="Helical" evidence="10">
    <location>
        <begin position="32"/>
        <end position="54"/>
    </location>
</feature>
<keyword evidence="9 10" id="KW-0472">Membrane</keyword>
<reference evidence="12" key="1">
    <citation type="submission" date="2021-08" db="EMBL/GenBank/DDBJ databases">
        <title>WGS assembly of Ceratopteris richardii.</title>
        <authorList>
            <person name="Marchant D.B."/>
            <person name="Chen G."/>
            <person name="Jenkins J."/>
            <person name="Shu S."/>
            <person name="Leebens-Mack J."/>
            <person name="Grimwood J."/>
            <person name="Schmutz J."/>
            <person name="Soltis P."/>
            <person name="Soltis D."/>
            <person name="Chen Z.-H."/>
        </authorList>
    </citation>
    <scope>NUCLEOTIDE SEQUENCE</scope>
    <source>
        <strain evidence="12">Whitten #5841</strain>
        <tissue evidence="12">Leaf</tissue>
    </source>
</reference>
<dbReference type="OMA" id="WIMRSEL"/>
<dbReference type="Gene3D" id="1.20.120.610">
    <property type="entry name" value="lithium bound rotor ring of v- atpase"/>
    <property type="match status" value="1"/>
</dbReference>
<dbReference type="PANTHER" id="PTHR10263">
    <property type="entry name" value="V-TYPE PROTON ATPASE PROTEOLIPID SUBUNIT"/>
    <property type="match status" value="1"/>
</dbReference>
<evidence type="ECO:0000313" key="12">
    <source>
        <dbReference type="EMBL" id="KAH7416198.1"/>
    </source>
</evidence>
<dbReference type="GO" id="GO:0033179">
    <property type="term" value="C:proton-transporting V-type ATPase, V0 domain"/>
    <property type="evidence" value="ECO:0007669"/>
    <property type="project" value="InterPro"/>
</dbReference>
<keyword evidence="7 10" id="KW-1133">Transmembrane helix</keyword>
<comment type="caution">
    <text evidence="12">The sequence shown here is derived from an EMBL/GenBank/DDBJ whole genome shotgun (WGS) entry which is preliminary data.</text>
</comment>
<organism evidence="12 13">
    <name type="scientific">Ceratopteris richardii</name>
    <name type="common">Triangle waterfern</name>
    <dbReference type="NCBI Taxonomy" id="49495"/>
    <lineage>
        <taxon>Eukaryota</taxon>
        <taxon>Viridiplantae</taxon>
        <taxon>Streptophyta</taxon>
        <taxon>Embryophyta</taxon>
        <taxon>Tracheophyta</taxon>
        <taxon>Polypodiopsida</taxon>
        <taxon>Polypodiidae</taxon>
        <taxon>Polypodiales</taxon>
        <taxon>Pteridineae</taxon>
        <taxon>Pteridaceae</taxon>
        <taxon>Parkerioideae</taxon>
        <taxon>Ceratopteris</taxon>
    </lineage>
</organism>
<evidence type="ECO:0000256" key="8">
    <source>
        <dbReference type="ARBA" id="ARBA00023065"/>
    </source>
</evidence>
<keyword evidence="3" id="KW-0813">Transport</keyword>
<evidence type="ECO:0000256" key="1">
    <source>
        <dbReference type="ARBA" id="ARBA00004128"/>
    </source>
</evidence>
<proteinExistence type="inferred from homology"/>
<dbReference type="Proteomes" id="UP000825935">
    <property type="component" value="Chromosome 14"/>
</dbReference>
<evidence type="ECO:0000256" key="4">
    <source>
        <dbReference type="ARBA" id="ARBA00022554"/>
    </source>
</evidence>
<dbReference type="GO" id="GO:0046961">
    <property type="term" value="F:proton-transporting ATPase activity, rotational mechanism"/>
    <property type="evidence" value="ECO:0007669"/>
    <property type="project" value="InterPro"/>
</dbReference>
<name>A0A8T2TGR0_CERRI</name>
<dbReference type="InterPro" id="IPR011555">
    <property type="entry name" value="ATPase_proteolipid_su_C_euk"/>
</dbReference>
<feature type="domain" description="V-ATPase proteolipid subunit C-like" evidence="11">
    <location>
        <begin position="2"/>
        <end position="49"/>
    </location>
</feature>
<evidence type="ECO:0000256" key="7">
    <source>
        <dbReference type="ARBA" id="ARBA00022989"/>
    </source>
</evidence>
<keyword evidence="13" id="KW-1185">Reference proteome</keyword>
<dbReference type="EMBL" id="CM035419">
    <property type="protein sequence ID" value="KAH7416198.1"/>
    <property type="molecule type" value="Genomic_DNA"/>
</dbReference>
<protein>
    <recommendedName>
        <fullName evidence="11">V-ATPase proteolipid subunit C-like domain-containing protein</fullName>
    </recommendedName>
</protein>
<keyword evidence="6" id="KW-0375">Hydrogen ion transport</keyword>
<evidence type="ECO:0000256" key="6">
    <source>
        <dbReference type="ARBA" id="ARBA00022781"/>
    </source>
</evidence>
<dbReference type="PRINTS" id="PR00122">
    <property type="entry name" value="VACATPASE"/>
</dbReference>
<keyword evidence="8" id="KW-0406">Ion transport</keyword>
<evidence type="ECO:0000256" key="3">
    <source>
        <dbReference type="ARBA" id="ARBA00022448"/>
    </source>
</evidence>
<feature type="transmembrane region" description="Helical" evidence="10">
    <location>
        <begin position="66"/>
        <end position="89"/>
    </location>
</feature>
<comment type="similarity">
    <text evidence="2">Belongs to the V-ATPase proteolipid subunit family.</text>
</comment>
<dbReference type="OrthoDB" id="510079at2759"/>
<keyword evidence="4" id="KW-0926">Vacuole</keyword>
<evidence type="ECO:0000313" key="13">
    <source>
        <dbReference type="Proteomes" id="UP000825935"/>
    </source>
</evidence>
<dbReference type="InterPro" id="IPR002379">
    <property type="entry name" value="ATPase_proteolipid_c-like_dom"/>
</dbReference>
<dbReference type="InterPro" id="IPR000245">
    <property type="entry name" value="ATPase_proteolipid_csu"/>
</dbReference>
<dbReference type="Pfam" id="PF00137">
    <property type="entry name" value="ATP-synt_C"/>
    <property type="match status" value="1"/>
</dbReference>
<evidence type="ECO:0000256" key="2">
    <source>
        <dbReference type="ARBA" id="ARBA00007296"/>
    </source>
</evidence>